<reference evidence="3 4" key="2">
    <citation type="journal article" date="2016" name="Int. J. Syst. Evol. Microbiol.">
        <title>Flavisolibacter tropicus sp. nov., isolated from tropical soil.</title>
        <authorList>
            <person name="Lee J.J."/>
            <person name="Kang M.S."/>
            <person name="Kim G.S."/>
            <person name="Lee C.S."/>
            <person name="Lim S."/>
            <person name="Lee J."/>
            <person name="Roh S.H."/>
            <person name="Kang H."/>
            <person name="Ha J.M."/>
            <person name="Bae S."/>
            <person name="Jung H.Y."/>
            <person name="Kim M.K."/>
        </authorList>
    </citation>
    <scope>NUCLEOTIDE SEQUENCE [LARGE SCALE GENOMIC DNA]</scope>
    <source>
        <strain evidence="3 4">LCS9</strain>
    </source>
</reference>
<dbReference type="InterPro" id="IPR036938">
    <property type="entry name" value="PAP2/HPO_sf"/>
</dbReference>
<evidence type="ECO:0000313" key="3">
    <source>
        <dbReference type="EMBL" id="ANE53658.1"/>
    </source>
</evidence>
<dbReference type="SUPFAM" id="SSF48317">
    <property type="entry name" value="Acid phosphatase/Vanadium-dependent haloperoxidase"/>
    <property type="match status" value="1"/>
</dbReference>
<evidence type="ECO:0000256" key="1">
    <source>
        <dbReference type="SAM" id="Phobius"/>
    </source>
</evidence>
<dbReference type="Pfam" id="PF01569">
    <property type="entry name" value="PAP2"/>
    <property type="match status" value="1"/>
</dbReference>
<keyword evidence="1" id="KW-0472">Membrane</keyword>
<feature type="transmembrane region" description="Helical" evidence="1">
    <location>
        <begin position="192"/>
        <end position="210"/>
    </location>
</feature>
<reference evidence="4" key="1">
    <citation type="submission" date="2015-01" db="EMBL/GenBank/DDBJ databases">
        <title>Flavisolibacter sp./LCS9/ whole genome sequencing.</title>
        <authorList>
            <person name="Kim M.K."/>
            <person name="Srinivasan S."/>
            <person name="Lee J.-J."/>
        </authorList>
    </citation>
    <scope>NUCLEOTIDE SEQUENCE [LARGE SCALE GENOMIC DNA]</scope>
    <source>
        <strain evidence="4">LCS9</strain>
    </source>
</reference>
<dbReference type="InterPro" id="IPR000326">
    <property type="entry name" value="PAP2/HPO"/>
</dbReference>
<name>A0A172U3B8_9BACT</name>
<organism evidence="3 4">
    <name type="scientific">Flavisolibacter tropicus</name>
    <dbReference type="NCBI Taxonomy" id="1492898"/>
    <lineage>
        <taxon>Bacteria</taxon>
        <taxon>Pseudomonadati</taxon>
        <taxon>Bacteroidota</taxon>
        <taxon>Chitinophagia</taxon>
        <taxon>Chitinophagales</taxon>
        <taxon>Chitinophagaceae</taxon>
        <taxon>Flavisolibacter</taxon>
    </lineage>
</organism>
<protein>
    <recommendedName>
        <fullName evidence="2">Phosphatidic acid phosphatase type 2/haloperoxidase domain-containing protein</fullName>
    </recommendedName>
</protein>
<keyword evidence="4" id="KW-1185">Reference proteome</keyword>
<accession>A0A172U3B8</accession>
<feature type="domain" description="Phosphatidic acid phosphatase type 2/haloperoxidase" evidence="2">
    <location>
        <begin position="118"/>
        <end position="243"/>
    </location>
</feature>
<evidence type="ECO:0000313" key="4">
    <source>
        <dbReference type="Proteomes" id="UP000077177"/>
    </source>
</evidence>
<keyword evidence="1" id="KW-0812">Transmembrane</keyword>
<feature type="transmembrane region" description="Helical" evidence="1">
    <location>
        <begin position="222"/>
        <end position="240"/>
    </location>
</feature>
<dbReference type="KEGG" id="fla:SY85_21820"/>
<dbReference type="AlphaFoldDB" id="A0A172U3B8"/>
<dbReference type="EMBL" id="CP011390">
    <property type="protein sequence ID" value="ANE53658.1"/>
    <property type="molecule type" value="Genomic_DNA"/>
</dbReference>
<gene>
    <name evidence="3" type="ORF">SY85_21820</name>
</gene>
<dbReference type="Gene3D" id="1.20.144.10">
    <property type="entry name" value="Phosphatidic acid phosphatase type 2/haloperoxidase"/>
    <property type="match status" value="1"/>
</dbReference>
<sequence length="270" mass="29694">MDTTTVNVVTTDSNQAFTDNKKQPVYKLKPAVDIPVTAVGSGWSMYAFTKIYSKDPSTVEDINSLRKEDINGFDRWAADVYSPKAANTSDFFFYGSMPLPLLLLADKHIRQDAGKIGLMYLEAMSVTGLLYTGATYSTDRYRPLAYNPEVPMSERTSGGAKNSFFAGHVALVGTASFFTAKVFSDYHPDSKLRFLFYGAAIVATGGTAYLRHMGGKHFPSDLLLGTAVGTLSGILVPQFHKTKLFKDPNLTLLPYTTGQSHGLVMNYRFK</sequence>
<feature type="transmembrane region" description="Helical" evidence="1">
    <location>
        <begin position="162"/>
        <end position="180"/>
    </location>
</feature>
<keyword evidence="1" id="KW-1133">Transmembrane helix</keyword>
<dbReference type="STRING" id="1492898.SY85_21820"/>
<dbReference type="CDD" id="cd01610">
    <property type="entry name" value="PAP2_like"/>
    <property type="match status" value="1"/>
</dbReference>
<proteinExistence type="predicted"/>
<evidence type="ECO:0000259" key="2">
    <source>
        <dbReference type="Pfam" id="PF01569"/>
    </source>
</evidence>
<dbReference type="Proteomes" id="UP000077177">
    <property type="component" value="Chromosome"/>
</dbReference>